<feature type="domain" description="BTB" evidence="1">
    <location>
        <begin position="26"/>
        <end position="90"/>
    </location>
</feature>
<organism evidence="2 3">
    <name type="scientific">Salmo salar</name>
    <name type="common">Atlantic salmon</name>
    <dbReference type="NCBI Taxonomy" id="8030"/>
    <lineage>
        <taxon>Eukaryota</taxon>
        <taxon>Metazoa</taxon>
        <taxon>Chordata</taxon>
        <taxon>Craniata</taxon>
        <taxon>Vertebrata</taxon>
        <taxon>Euteleostomi</taxon>
        <taxon>Actinopterygii</taxon>
        <taxon>Neopterygii</taxon>
        <taxon>Teleostei</taxon>
        <taxon>Protacanthopterygii</taxon>
        <taxon>Salmoniformes</taxon>
        <taxon>Salmonidae</taxon>
        <taxon>Salmoninae</taxon>
        <taxon>Salmo</taxon>
    </lineage>
</organism>
<keyword evidence="2" id="KW-1185">Reference proteome</keyword>
<dbReference type="InterPro" id="IPR000210">
    <property type="entry name" value="BTB/POZ_dom"/>
</dbReference>
<proteinExistence type="predicted"/>
<dbReference type="GeneID" id="106580244"/>
<name>A0ABM3DMY3_SALSA</name>
<dbReference type="SUPFAM" id="SSF54695">
    <property type="entry name" value="POZ domain"/>
    <property type="match status" value="1"/>
</dbReference>
<reference evidence="3" key="1">
    <citation type="submission" date="2025-08" db="UniProtKB">
        <authorList>
            <consortium name="RefSeq"/>
        </authorList>
    </citation>
    <scope>IDENTIFICATION</scope>
</reference>
<dbReference type="Pfam" id="PF00651">
    <property type="entry name" value="BTB"/>
    <property type="match status" value="1"/>
</dbReference>
<dbReference type="InterPro" id="IPR011333">
    <property type="entry name" value="SKP1/BTB/POZ_sf"/>
</dbReference>
<dbReference type="PANTHER" id="PTHR46105">
    <property type="entry name" value="AGAP004733-PA"/>
    <property type="match status" value="1"/>
</dbReference>
<accession>A0ABM3DMY3</accession>
<evidence type="ECO:0000313" key="2">
    <source>
        <dbReference type="Proteomes" id="UP001652741"/>
    </source>
</evidence>
<sequence>MSQLLHVEIPNFGSSLLESLNEQRMQDHYCDVAVTVFKTYRAVLAASSLYFRDLFSGISQNVFELPSLVTPSCFQQILSFCYTGKLTMAASEQLVLMYMAGYLQIQNIVEHGMDLMLKANSPHCDSQTATTEDLGFETLSPNINHPDLFQPPTAPLPNEEEFEEEFYGSRNTKTGPMDRSMVQDKLDVFSLPLATQRRPFVLIGRDKMALPANLVSQIGYRCHPRLYIEGDPGEKVQLVVVYCQNFAPNFKES</sequence>
<evidence type="ECO:0000313" key="3">
    <source>
        <dbReference type="RefSeq" id="XP_045560164.1"/>
    </source>
</evidence>
<dbReference type="RefSeq" id="XP_045560164.1">
    <property type="nucleotide sequence ID" value="XM_045704208.1"/>
</dbReference>
<dbReference type="Proteomes" id="UP001652741">
    <property type="component" value="Chromosome ssa20"/>
</dbReference>
<gene>
    <name evidence="3" type="primary">LOC106580244</name>
</gene>
<protein>
    <submittedName>
        <fullName evidence="3">Nucleus accumbens-associated protein 2-like</fullName>
    </submittedName>
</protein>
<evidence type="ECO:0000259" key="1">
    <source>
        <dbReference type="PROSITE" id="PS50097"/>
    </source>
</evidence>
<dbReference type="SMART" id="SM00225">
    <property type="entry name" value="BTB"/>
    <property type="match status" value="1"/>
</dbReference>
<dbReference type="InterPro" id="IPR050457">
    <property type="entry name" value="ZnFinger_BTB_dom_contain"/>
</dbReference>
<dbReference type="PROSITE" id="PS50097">
    <property type="entry name" value="BTB"/>
    <property type="match status" value="1"/>
</dbReference>
<dbReference type="Gene3D" id="3.30.710.10">
    <property type="entry name" value="Potassium Channel Kv1.1, Chain A"/>
    <property type="match status" value="1"/>
</dbReference>
<dbReference type="PANTHER" id="PTHR46105:SF2">
    <property type="entry name" value="NUCLEUS ACCUMBENS-ASSOCIATED PROTEIN 2"/>
    <property type="match status" value="1"/>
</dbReference>